<name>A0ABW1MQZ6_9ACTN</name>
<accession>A0ABW1MQZ6</accession>
<reference evidence="3" key="1">
    <citation type="journal article" date="2019" name="Int. J. Syst. Evol. Microbiol.">
        <title>The Global Catalogue of Microorganisms (GCM) 10K type strain sequencing project: providing services to taxonomists for standard genome sequencing and annotation.</title>
        <authorList>
            <consortium name="The Broad Institute Genomics Platform"/>
            <consortium name="The Broad Institute Genome Sequencing Center for Infectious Disease"/>
            <person name="Wu L."/>
            <person name="Ma J."/>
        </authorList>
    </citation>
    <scope>NUCLEOTIDE SEQUENCE [LARGE SCALE GENOMIC DNA]</scope>
    <source>
        <strain evidence="3">CGMCC 1.15180</strain>
    </source>
</reference>
<comment type="caution">
    <text evidence="2">The sequence shown here is derived from an EMBL/GenBank/DDBJ whole genome shotgun (WGS) entry which is preliminary data.</text>
</comment>
<organism evidence="2 3">
    <name type="scientific">Streptomyces ochraceiscleroticus</name>
    <dbReference type="NCBI Taxonomy" id="47761"/>
    <lineage>
        <taxon>Bacteria</taxon>
        <taxon>Bacillati</taxon>
        <taxon>Actinomycetota</taxon>
        <taxon>Actinomycetes</taxon>
        <taxon>Kitasatosporales</taxon>
        <taxon>Streptomycetaceae</taxon>
        <taxon>Streptomyces</taxon>
    </lineage>
</organism>
<evidence type="ECO:0000313" key="3">
    <source>
        <dbReference type="Proteomes" id="UP001596139"/>
    </source>
</evidence>
<dbReference type="RefSeq" id="WP_037800759.1">
    <property type="nucleotide sequence ID" value="NZ_JBHSPX010000008.1"/>
</dbReference>
<feature type="region of interest" description="Disordered" evidence="1">
    <location>
        <begin position="185"/>
        <end position="209"/>
    </location>
</feature>
<protein>
    <recommendedName>
        <fullName evidence="4">Lipoprotein</fullName>
    </recommendedName>
</protein>
<dbReference type="Proteomes" id="UP001596139">
    <property type="component" value="Unassembled WGS sequence"/>
</dbReference>
<proteinExistence type="predicted"/>
<evidence type="ECO:0008006" key="4">
    <source>
        <dbReference type="Google" id="ProtNLM"/>
    </source>
</evidence>
<gene>
    <name evidence="2" type="ORF">ACFP4F_27500</name>
</gene>
<sequence>MRGRTGRGAGRRPGAGAAVVLAALLVGALAGCGIEPSDVIDAGEPATGLKSDGQAPADVQLFFLASTGLRSAARSADRPATPQRAVDLLLTGPNAAERQRGLTTALPDLRGRVTVASRAGRLTVSMPADPEKLDQPALSQLVCTAANGQVPGGRPPEEVPVTVRGKDVEVGPLVCGGNNAYPYITPRSASPSAVPTAAPDSTPTAAPHS</sequence>
<evidence type="ECO:0000256" key="1">
    <source>
        <dbReference type="SAM" id="MobiDB-lite"/>
    </source>
</evidence>
<evidence type="ECO:0000313" key="2">
    <source>
        <dbReference type="EMBL" id="MFC6066264.1"/>
    </source>
</evidence>
<dbReference type="PROSITE" id="PS51257">
    <property type="entry name" value="PROKAR_LIPOPROTEIN"/>
    <property type="match status" value="1"/>
</dbReference>
<dbReference type="EMBL" id="JBHSPX010000008">
    <property type="protein sequence ID" value="MFC6066264.1"/>
    <property type="molecule type" value="Genomic_DNA"/>
</dbReference>
<keyword evidence="3" id="KW-1185">Reference proteome</keyword>